<sequence length="309" mass="34028">MKKIKYILLGLVGLFCFLIIWGLIEPYILDTEEEVAVIPNLPAAWQDKRIGLISDFQYGMWLDNTPTVRRSVAKLVEERPSVVLISGDFIYHAFKGTDPEIANIVDLVRPLPEANIPTYAVLGNHDYGMISLDTPPKKNLAARLETALEDVGIEVLENQAVKLSPPGQSEENLSDGNTDSFYLVGIGSHLANNDRPKEAIAQVPSTNPRIVMMHNPKSFPALPANTAPVAVAGHTHGGQIRLPFTPQWSWLALAKNWEHIDGWSHGYGASGNKLYVNRGIGFSDLPIRLNCSPEVTLFTLQSQSLEVGE</sequence>
<dbReference type="Gene3D" id="3.60.21.10">
    <property type="match status" value="1"/>
</dbReference>
<dbReference type="Proteomes" id="UP000003835">
    <property type="component" value="Unassembled WGS sequence"/>
</dbReference>
<name>B4VLM3_9CYAN</name>
<keyword evidence="1" id="KW-0479">Metal-binding</keyword>
<dbReference type="EMBL" id="DS989844">
    <property type="protein sequence ID" value="EDX77087.1"/>
    <property type="molecule type" value="Genomic_DNA"/>
</dbReference>
<evidence type="ECO:0000256" key="1">
    <source>
        <dbReference type="ARBA" id="ARBA00022723"/>
    </source>
</evidence>
<dbReference type="RefSeq" id="WP_006099200.1">
    <property type="nucleotide sequence ID" value="NZ_DS989844.1"/>
</dbReference>
<evidence type="ECO:0000313" key="5">
    <source>
        <dbReference type="Proteomes" id="UP000003835"/>
    </source>
</evidence>
<dbReference type="InterPro" id="IPR029052">
    <property type="entry name" value="Metallo-depent_PP-like"/>
</dbReference>
<dbReference type="Pfam" id="PF00149">
    <property type="entry name" value="Metallophos"/>
    <property type="match status" value="1"/>
</dbReference>
<evidence type="ECO:0000259" key="3">
    <source>
        <dbReference type="Pfam" id="PF00149"/>
    </source>
</evidence>
<protein>
    <submittedName>
        <fullName evidence="4">Ser/Thr protein phosphatase family protein</fullName>
    </submittedName>
</protein>
<dbReference type="GO" id="GO:0016020">
    <property type="term" value="C:membrane"/>
    <property type="evidence" value="ECO:0007669"/>
    <property type="project" value="GOC"/>
</dbReference>
<dbReference type="InterPro" id="IPR004843">
    <property type="entry name" value="Calcineurin-like_PHP"/>
</dbReference>
<dbReference type="GO" id="GO:0009245">
    <property type="term" value="P:lipid A biosynthetic process"/>
    <property type="evidence" value="ECO:0007669"/>
    <property type="project" value="TreeGrafter"/>
</dbReference>
<dbReference type="GO" id="GO:0046872">
    <property type="term" value="F:metal ion binding"/>
    <property type="evidence" value="ECO:0007669"/>
    <property type="project" value="UniProtKB-KW"/>
</dbReference>
<evidence type="ECO:0000256" key="2">
    <source>
        <dbReference type="ARBA" id="ARBA00022801"/>
    </source>
</evidence>
<dbReference type="eggNOG" id="COG1408">
    <property type="taxonomic scope" value="Bacteria"/>
</dbReference>
<accession>B4VLM3</accession>
<gene>
    <name evidence="4" type="ORF">MC7420_224</name>
</gene>
<reference evidence="4 5" key="1">
    <citation type="submission" date="2008-07" db="EMBL/GenBank/DDBJ databases">
        <authorList>
            <person name="Tandeau de Marsac N."/>
            <person name="Ferriera S."/>
            <person name="Johnson J."/>
            <person name="Kravitz S."/>
            <person name="Beeson K."/>
            <person name="Sutton G."/>
            <person name="Rogers Y.-H."/>
            <person name="Friedman R."/>
            <person name="Frazier M."/>
            <person name="Venter J.C."/>
        </authorList>
    </citation>
    <scope>NUCLEOTIDE SEQUENCE [LARGE SCALE GENOMIC DNA]</scope>
    <source>
        <strain evidence="4 5">PCC 7420</strain>
    </source>
</reference>
<dbReference type="AlphaFoldDB" id="B4VLM3"/>
<dbReference type="OrthoDB" id="9780884at2"/>
<dbReference type="PANTHER" id="PTHR31302:SF31">
    <property type="entry name" value="PHOSPHODIESTERASE YAEI"/>
    <property type="match status" value="1"/>
</dbReference>
<keyword evidence="2" id="KW-0378">Hydrolase</keyword>
<dbReference type="InterPro" id="IPR051158">
    <property type="entry name" value="Metallophosphoesterase_sf"/>
</dbReference>
<dbReference type="HOGENOM" id="CLU_025443_3_2_3"/>
<dbReference type="SUPFAM" id="SSF56300">
    <property type="entry name" value="Metallo-dependent phosphatases"/>
    <property type="match status" value="1"/>
</dbReference>
<dbReference type="GO" id="GO:0008758">
    <property type="term" value="F:UDP-2,3-diacylglucosamine hydrolase activity"/>
    <property type="evidence" value="ECO:0007669"/>
    <property type="project" value="TreeGrafter"/>
</dbReference>
<organism evidence="4 5">
    <name type="scientific">Coleofasciculus chthonoplastes PCC 7420</name>
    <dbReference type="NCBI Taxonomy" id="118168"/>
    <lineage>
        <taxon>Bacteria</taxon>
        <taxon>Bacillati</taxon>
        <taxon>Cyanobacteriota</taxon>
        <taxon>Cyanophyceae</taxon>
        <taxon>Coleofasciculales</taxon>
        <taxon>Coleofasciculaceae</taxon>
        <taxon>Coleofasciculus</taxon>
    </lineage>
</organism>
<dbReference type="STRING" id="118168.MC7420_224"/>
<evidence type="ECO:0000313" key="4">
    <source>
        <dbReference type="EMBL" id="EDX77087.1"/>
    </source>
</evidence>
<proteinExistence type="predicted"/>
<dbReference type="PANTHER" id="PTHR31302">
    <property type="entry name" value="TRANSMEMBRANE PROTEIN WITH METALLOPHOSPHOESTERASE DOMAIN-RELATED"/>
    <property type="match status" value="1"/>
</dbReference>
<feature type="domain" description="Calcineurin-like phosphoesterase" evidence="3">
    <location>
        <begin position="49"/>
        <end position="237"/>
    </location>
</feature>
<keyword evidence="5" id="KW-1185">Reference proteome</keyword>